<feature type="compositionally biased region" description="Low complexity" evidence="3">
    <location>
        <begin position="281"/>
        <end position="310"/>
    </location>
</feature>
<feature type="repeat" description="ANK" evidence="2">
    <location>
        <begin position="1594"/>
        <end position="1626"/>
    </location>
</feature>
<dbReference type="Pfam" id="PF00612">
    <property type="entry name" value="IQ"/>
    <property type="match status" value="1"/>
</dbReference>
<feature type="compositionally biased region" description="Polar residues" evidence="3">
    <location>
        <begin position="476"/>
        <end position="485"/>
    </location>
</feature>
<dbReference type="PANTHER" id="PTHR24119:SF0">
    <property type="entry name" value="ACYL-COA-BINDING DOMAIN-CONTAINING PROTEIN 6"/>
    <property type="match status" value="1"/>
</dbReference>
<feature type="region of interest" description="Disordered" evidence="3">
    <location>
        <begin position="1273"/>
        <end position="1315"/>
    </location>
</feature>
<dbReference type="PANTHER" id="PTHR24119">
    <property type="entry name" value="ACYL-COA-BINDING DOMAIN-CONTAINING PROTEIN 6"/>
    <property type="match status" value="1"/>
</dbReference>
<dbReference type="PROSITE" id="PS50088">
    <property type="entry name" value="ANK_REPEAT"/>
    <property type="match status" value="2"/>
</dbReference>
<evidence type="ECO:0000313" key="6">
    <source>
        <dbReference type="Proteomes" id="UP000794436"/>
    </source>
</evidence>
<reference evidence="5" key="1">
    <citation type="submission" date="2019-03" db="EMBL/GenBank/DDBJ databases">
        <title>Long read genome sequence of the mycoparasitic Pythium oligandrum ATCC 38472 isolated from sugarbeet rhizosphere.</title>
        <authorList>
            <person name="Gaulin E."/>
        </authorList>
    </citation>
    <scope>NUCLEOTIDE SEQUENCE</scope>
    <source>
        <strain evidence="5">ATCC 38472_TT</strain>
    </source>
</reference>
<dbReference type="Pfam" id="PF00397">
    <property type="entry name" value="WW"/>
    <property type="match status" value="1"/>
</dbReference>
<dbReference type="PROSITE" id="PS50020">
    <property type="entry name" value="WW_DOMAIN_2"/>
    <property type="match status" value="1"/>
</dbReference>
<keyword evidence="1" id="KW-0446">Lipid-binding</keyword>
<dbReference type="PROSITE" id="PS50096">
    <property type="entry name" value="IQ"/>
    <property type="match status" value="1"/>
</dbReference>
<keyword evidence="6" id="KW-1185">Reference proteome</keyword>
<feature type="region of interest" description="Disordered" evidence="3">
    <location>
        <begin position="1"/>
        <end position="30"/>
    </location>
</feature>
<dbReference type="InterPro" id="IPR000048">
    <property type="entry name" value="IQ_motif_EF-hand-BS"/>
</dbReference>
<feature type="compositionally biased region" description="Polar residues" evidence="3">
    <location>
        <begin position="271"/>
        <end position="280"/>
    </location>
</feature>
<feature type="domain" description="WW" evidence="4">
    <location>
        <begin position="224"/>
        <end position="258"/>
    </location>
</feature>
<dbReference type="SMART" id="SM00248">
    <property type="entry name" value="ANK"/>
    <property type="match status" value="2"/>
</dbReference>
<feature type="region of interest" description="Disordered" evidence="3">
    <location>
        <begin position="476"/>
        <end position="506"/>
    </location>
</feature>
<feature type="compositionally biased region" description="Acidic residues" evidence="3">
    <location>
        <begin position="89"/>
        <end position="99"/>
    </location>
</feature>
<evidence type="ECO:0000259" key="4">
    <source>
        <dbReference type="PROSITE" id="PS50020"/>
    </source>
</evidence>
<feature type="compositionally biased region" description="Basic and acidic residues" evidence="3">
    <location>
        <begin position="19"/>
        <end position="30"/>
    </location>
</feature>
<evidence type="ECO:0000256" key="3">
    <source>
        <dbReference type="SAM" id="MobiDB-lite"/>
    </source>
</evidence>
<feature type="region of interest" description="Disordered" evidence="3">
    <location>
        <begin position="430"/>
        <end position="454"/>
    </location>
</feature>
<feature type="repeat" description="ANK" evidence="2">
    <location>
        <begin position="1561"/>
        <end position="1593"/>
    </location>
</feature>
<dbReference type="InterPro" id="IPR001202">
    <property type="entry name" value="WW_dom"/>
</dbReference>
<dbReference type="CDD" id="cd00201">
    <property type="entry name" value="WW"/>
    <property type="match status" value="2"/>
</dbReference>
<dbReference type="Gene3D" id="2.20.70.10">
    <property type="match status" value="1"/>
</dbReference>
<keyword evidence="2" id="KW-0040">ANK repeat</keyword>
<dbReference type="Proteomes" id="UP000794436">
    <property type="component" value="Unassembled WGS sequence"/>
</dbReference>
<feature type="region of interest" description="Disordered" evidence="3">
    <location>
        <begin position="254"/>
        <end position="313"/>
    </location>
</feature>
<dbReference type="SUPFAM" id="SSF48403">
    <property type="entry name" value="Ankyrin repeat"/>
    <property type="match status" value="1"/>
</dbReference>
<dbReference type="InterPro" id="IPR036020">
    <property type="entry name" value="WW_dom_sf"/>
</dbReference>
<feature type="region of interest" description="Disordered" evidence="3">
    <location>
        <begin position="132"/>
        <end position="158"/>
    </location>
</feature>
<dbReference type="EMBL" id="SPLM01000149">
    <property type="protein sequence ID" value="TMW55042.1"/>
    <property type="molecule type" value="Genomic_DNA"/>
</dbReference>
<name>A0A8K1C243_PYTOL</name>
<gene>
    <name evidence="5" type="ORF">Poli38472_013804</name>
</gene>
<comment type="caution">
    <text evidence="5">The sequence shown here is derived from an EMBL/GenBank/DDBJ whole genome shotgun (WGS) entry which is preliminary data.</text>
</comment>
<evidence type="ECO:0000313" key="5">
    <source>
        <dbReference type="EMBL" id="TMW55042.1"/>
    </source>
</evidence>
<proteinExistence type="predicted"/>
<organism evidence="5 6">
    <name type="scientific">Pythium oligandrum</name>
    <name type="common">Mycoparasitic fungus</name>
    <dbReference type="NCBI Taxonomy" id="41045"/>
    <lineage>
        <taxon>Eukaryota</taxon>
        <taxon>Sar</taxon>
        <taxon>Stramenopiles</taxon>
        <taxon>Oomycota</taxon>
        <taxon>Peronosporomycetes</taxon>
        <taxon>Pythiales</taxon>
        <taxon>Pythiaceae</taxon>
        <taxon>Pythium</taxon>
    </lineage>
</organism>
<dbReference type="InterPro" id="IPR002110">
    <property type="entry name" value="Ankyrin_rpt"/>
</dbReference>
<protein>
    <recommendedName>
        <fullName evidence="4">WW domain-containing protein</fullName>
    </recommendedName>
</protein>
<dbReference type="Gene3D" id="1.25.40.20">
    <property type="entry name" value="Ankyrin repeat-containing domain"/>
    <property type="match status" value="1"/>
</dbReference>
<feature type="region of interest" description="Disordered" evidence="3">
    <location>
        <begin position="1372"/>
        <end position="1397"/>
    </location>
</feature>
<sequence>MPSSSFFKRKTTRTSSGAGDKRARQRQDALTEAKEVFQGDQDLLQLHEETTELLRLVKTPAKIKSPSIRRQAPPSPLKGAATRVTIEVLENDEDEEQNDGDNAAAPSQTPPIRRPIILESDPFAFDAEETRVRGATDTFLPDTSPSKRAVERQREQLTAEQKRLDRIKRNAAAQVERHEYTTQNHEVVNRVERSAIKIQAHSRGFICRRRFQATQKAADENQVEADASQWHEVRDVEKNEIWYYNAHTGQSQWEKPRGFVAPPASALPSIHSGSGSNAGQSLLPRLKASSSSSDLPPLSPIMSRPSSSNSDVTPRIRAYSSLRGSASLPSLGKPDYASNPWECDSVSGSDQVSLCSERLEDDDPDNPPPPTSETTYENGDWQINDSLFLADGSKNSKLRDTIRQALQVSKFDSISSLIASNVVLRKKPRAGIRGEPAESPNQRTSQPSPAPRGREIVLGKRDAPMFVAVLNNSKGTELPSVTKSTSKAKQKRKEPGLVNPLASPPRIRDLVDPGFHEDLPSCSSTQPENTSTGPSTVCFNCWSSSNGRYCEIHQDPNAHRKVKASESALMCANWNLDQLCRKYRAEEIQEIFMKQNASLRYDKRLKQYVTVIECRHPIYRLVEQLLTAWNKTMRRKLHTRAWFRSFMEQLRAGGVPKADSSTPKLLKLKNTLQNHRWVGHYSATVVEFHPKPPITSKNQTGQRIPIPDTIMIDPATPQMRNWILVTEYTKPVELYKPRVYELPPRRCVPMPTPSFLEDIPLPVPNVFIDCGHIASWFERLSARVSTAAIHKALQQIHACTPPRGATNARKTKHVTPVTVLFATFGRKLTKGNIAVGGLSAELLIHMLVTTYIPAQYGHFIVFERRALSPSPTKDHDALEYVCLIIDPTTMQYVARPLEHALNVRRPPCITLATSVIPTETDVEAMARFPSNHPEQTGEEPSHGFRTFWLVDAFVVRDDVSSVTVQPTADVLSPNTTSMNATVTTKVDRYYPFCIATTKENTPIEFIHLLWIGQSSRNQPQTFTTLGAQQPGEFMKHSDPNGALGVCTSVIYRSWAYMQSSPYEEFTTEDGVAYWYDKQSGETFWLRPILPMEKVRGKDGEVDGVIADGQGEVATLGVGVDNARYSQQDLRKYLTKKLEAPEDKEKRIQRVSASARKHEITVSLGTEDGGEKKRQSTQAKAFPVIQVPKLSFKREKTKETEAKKPATTVILTKQSPAKPAVAPATMDPTTQQLIATITQALGSALPAAGGSSTSGVDMLQLGIGLGMGLGLRTQQQQALSPTHVMASTRSSNRPYSAQTQSGNPQEDLALSTTRSDVSWAGSDDLSALSARSMVSTAPSVELTPSPDEMELLSEEEKARFARAGYGEKTPGYHTHPPPGEGHTWVDQPVDASSASQTAVEGYGGSLHQRVACLPKDFVAAVSSTKTCKMQANYLPIVKNMNQPRSVGIVRPRPALDEWLSVGYSPWNAGRAVFGRQFISNLMHRPELIAQQKAGGAVAGSSASPSTAAVATVEKKENVTQAVKEAQQLDTVFSLCRHGKYDELEKMITSPDWTLSIDAKDVMGNTLLSIACQNNNKRIAKLCLRRAADINTQNLNGQTVLHYCHEYGFHDLMEYLMDKGARDDILNADGLTCYEGLSKEAVDAI</sequence>
<dbReference type="InterPro" id="IPR036770">
    <property type="entry name" value="Ankyrin_rpt-contain_sf"/>
</dbReference>
<evidence type="ECO:0000256" key="2">
    <source>
        <dbReference type="PROSITE-ProRule" id="PRU00023"/>
    </source>
</evidence>
<feature type="compositionally biased region" description="Basic and acidic residues" evidence="3">
    <location>
        <begin position="148"/>
        <end position="158"/>
    </location>
</feature>
<evidence type="ECO:0000256" key="1">
    <source>
        <dbReference type="ARBA" id="ARBA00023121"/>
    </source>
</evidence>
<dbReference type="SMART" id="SM00456">
    <property type="entry name" value="WW"/>
    <property type="match status" value="2"/>
</dbReference>
<dbReference type="Pfam" id="PF12796">
    <property type="entry name" value="Ank_2"/>
    <property type="match status" value="1"/>
</dbReference>
<dbReference type="OrthoDB" id="341259at2759"/>
<dbReference type="SUPFAM" id="SSF51045">
    <property type="entry name" value="WW domain"/>
    <property type="match status" value="1"/>
</dbReference>
<dbReference type="SMART" id="SM00015">
    <property type="entry name" value="IQ"/>
    <property type="match status" value="1"/>
</dbReference>
<feature type="region of interest" description="Disordered" evidence="3">
    <location>
        <begin position="60"/>
        <end position="115"/>
    </location>
</feature>
<accession>A0A8K1C243</accession>
<dbReference type="GO" id="GO:0000062">
    <property type="term" value="F:fatty-acyl-CoA binding"/>
    <property type="evidence" value="ECO:0007669"/>
    <property type="project" value="TreeGrafter"/>
</dbReference>
<feature type="region of interest" description="Disordered" evidence="3">
    <location>
        <begin position="337"/>
        <end position="378"/>
    </location>
</feature>